<accession>A0A5N5W2V6</accession>
<name>A0A5N5W2V6_STRMB</name>
<comment type="caution">
    <text evidence="1">The sequence shown here is derived from an EMBL/GenBank/DDBJ whole genome shotgun (WGS) entry which is preliminary data.</text>
</comment>
<gene>
    <name evidence="1" type="ORF">FRZ00_27040</name>
</gene>
<reference evidence="1 2" key="1">
    <citation type="journal article" date="2019" name="Microb. Cell Fact.">
        <title>Exploring novel herbicidin analogues by transcriptional regulator overexpression and MS/MS molecular networking.</title>
        <authorList>
            <person name="Shi Y."/>
            <person name="Gu R."/>
            <person name="Li Y."/>
            <person name="Wang X."/>
            <person name="Ren W."/>
            <person name="Li X."/>
            <person name="Wang L."/>
            <person name="Xie Y."/>
            <person name="Hong B."/>
        </authorList>
    </citation>
    <scope>NUCLEOTIDE SEQUENCE [LARGE SCALE GENOMIC DNA]</scope>
    <source>
        <strain evidence="1 2">US-43</strain>
    </source>
</reference>
<organism evidence="1 2">
    <name type="scientific">Streptomyces mobaraensis</name>
    <name type="common">Streptoverticillium mobaraense</name>
    <dbReference type="NCBI Taxonomy" id="35621"/>
    <lineage>
        <taxon>Bacteria</taxon>
        <taxon>Bacillati</taxon>
        <taxon>Actinomycetota</taxon>
        <taxon>Actinomycetes</taxon>
        <taxon>Kitasatosporales</taxon>
        <taxon>Streptomycetaceae</taxon>
        <taxon>Streptomyces</taxon>
    </lineage>
</organism>
<dbReference type="AlphaFoldDB" id="A0A5N5W2V6"/>
<dbReference type="Proteomes" id="UP000327000">
    <property type="component" value="Unassembled WGS sequence"/>
</dbReference>
<evidence type="ECO:0000313" key="1">
    <source>
        <dbReference type="EMBL" id="KAB7835547.1"/>
    </source>
</evidence>
<proteinExistence type="predicted"/>
<dbReference type="EMBL" id="VOKX01000107">
    <property type="protein sequence ID" value="KAB7835547.1"/>
    <property type="molecule type" value="Genomic_DNA"/>
</dbReference>
<sequence>MTHTGNDHQAEIEAVKQQIPSLKKLFEGWLASTPPMPNAVHSEADLYETGGFADPRLVLYTGTSYLSSGLTVGWCLFGASRNVRPGHCALPHAAQETLADPNAVRALQLLAVDHRETTEAAIEALANPQTVGTLVSLGAAAHQDHQGQPLHVDVGTEIYAHHPGPLRWGPATADVVCIGSPIWIAAA</sequence>
<evidence type="ECO:0000313" key="2">
    <source>
        <dbReference type="Proteomes" id="UP000327000"/>
    </source>
</evidence>
<dbReference type="RefSeq" id="WP_152265324.1">
    <property type="nucleotide sequence ID" value="NZ_VOKX01000107.1"/>
</dbReference>
<keyword evidence="2" id="KW-1185">Reference proteome</keyword>
<protein>
    <submittedName>
        <fullName evidence="1">Uncharacterized protein</fullName>
    </submittedName>
</protein>